<gene>
    <name evidence="3" type="ORF">LCGC14_2993180</name>
</gene>
<name>A0A0F8ZUA3_9ZZZZ</name>
<feature type="non-terminal residue" evidence="3">
    <location>
        <position position="34"/>
    </location>
</feature>
<feature type="region of interest" description="Disordered" evidence="1">
    <location>
        <begin position="1"/>
        <end position="20"/>
    </location>
</feature>
<dbReference type="GO" id="GO:0006353">
    <property type="term" value="P:DNA-templated transcription termination"/>
    <property type="evidence" value="ECO:0007669"/>
    <property type="project" value="InterPro"/>
</dbReference>
<evidence type="ECO:0000259" key="2">
    <source>
        <dbReference type="PROSITE" id="PS51856"/>
    </source>
</evidence>
<dbReference type="GO" id="GO:0003723">
    <property type="term" value="F:RNA binding"/>
    <property type="evidence" value="ECO:0007669"/>
    <property type="project" value="InterPro"/>
</dbReference>
<accession>A0A0F8ZUA3</accession>
<feature type="compositionally biased region" description="Polar residues" evidence="1">
    <location>
        <begin position="1"/>
        <end position="16"/>
    </location>
</feature>
<proteinExistence type="predicted"/>
<evidence type="ECO:0000313" key="3">
    <source>
        <dbReference type="EMBL" id="KKK63546.1"/>
    </source>
</evidence>
<dbReference type="EMBL" id="LAZR01061455">
    <property type="protein sequence ID" value="KKK63546.1"/>
    <property type="molecule type" value="Genomic_DNA"/>
</dbReference>
<reference evidence="3" key="1">
    <citation type="journal article" date="2015" name="Nature">
        <title>Complex archaea that bridge the gap between prokaryotes and eukaryotes.</title>
        <authorList>
            <person name="Spang A."/>
            <person name="Saw J.H."/>
            <person name="Jorgensen S.L."/>
            <person name="Zaremba-Niedzwiedzka K."/>
            <person name="Martijn J."/>
            <person name="Lind A.E."/>
            <person name="van Eijk R."/>
            <person name="Schleper C."/>
            <person name="Guy L."/>
            <person name="Ettema T.J."/>
        </authorList>
    </citation>
    <scope>NUCLEOTIDE SEQUENCE</scope>
</reference>
<organism evidence="3">
    <name type="scientific">marine sediment metagenome</name>
    <dbReference type="NCBI Taxonomy" id="412755"/>
    <lineage>
        <taxon>unclassified sequences</taxon>
        <taxon>metagenomes</taxon>
        <taxon>ecological metagenomes</taxon>
    </lineage>
</organism>
<feature type="domain" description="Rho RNA-BD" evidence="2">
    <location>
        <begin position="13"/>
        <end position="34"/>
    </location>
</feature>
<dbReference type="InterPro" id="IPR011113">
    <property type="entry name" value="Rho_RNA-bd"/>
</dbReference>
<dbReference type="InterPro" id="IPR012340">
    <property type="entry name" value="NA-bd_OB-fold"/>
</dbReference>
<dbReference type="PROSITE" id="PS51856">
    <property type="entry name" value="RHO_RNA_BD"/>
    <property type="match status" value="1"/>
</dbReference>
<dbReference type="Gene3D" id="2.40.50.140">
    <property type="entry name" value="Nucleic acid-binding proteins"/>
    <property type="match status" value="1"/>
</dbReference>
<evidence type="ECO:0000256" key="1">
    <source>
        <dbReference type="SAM" id="MobiDB-lite"/>
    </source>
</evidence>
<sequence>MSQTNTSDSPPETSFASGVLEITEKGYGFLRQQK</sequence>
<comment type="caution">
    <text evidence="3">The sequence shown here is derived from an EMBL/GenBank/DDBJ whole genome shotgun (WGS) entry which is preliminary data.</text>
</comment>
<protein>
    <recommendedName>
        <fullName evidence="2">Rho RNA-BD domain-containing protein</fullName>
    </recommendedName>
</protein>
<dbReference type="AlphaFoldDB" id="A0A0F8ZUA3"/>